<dbReference type="RefSeq" id="WP_267990947.1">
    <property type="nucleotide sequence ID" value="NZ_JAPJZI010000001.1"/>
</dbReference>
<accession>A0A9X3UJH2</accession>
<dbReference type="EMBL" id="JAPJZI010000001">
    <property type="protein sequence ID" value="MDA5399516.1"/>
    <property type="molecule type" value="Genomic_DNA"/>
</dbReference>
<comment type="caution">
    <text evidence="2">The sequence shown here is derived from an EMBL/GenBank/DDBJ whole genome shotgun (WGS) entry which is preliminary data.</text>
</comment>
<dbReference type="Gene3D" id="3.40.50.620">
    <property type="entry name" value="HUPs"/>
    <property type="match status" value="1"/>
</dbReference>
<feature type="domain" description="DUF218" evidence="1">
    <location>
        <begin position="5"/>
        <end position="145"/>
    </location>
</feature>
<dbReference type="PANTHER" id="PTHR30336">
    <property type="entry name" value="INNER MEMBRANE PROTEIN, PROBABLE PERMEASE"/>
    <property type="match status" value="1"/>
</dbReference>
<name>A0A9X3UJH2_9HYPH</name>
<protein>
    <submittedName>
        <fullName evidence="2">YdcF family protein</fullName>
    </submittedName>
</protein>
<dbReference type="InterPro" id="IPR003848">
    <property type="entry name" value="DUF218"/>
</dbReference>
<dbReference type="AlphaFoldDB" id="A0A9X3UJH2"/>
<dbReference type="Pfam" id="PF02698">
    <property type="entry name" value="DUF218"/>
    <property type="match status" value="1"/>
</dbReference>
<dbReference type="Proteomes" id="UP001151234">
    <property type="component" value="Unassembled WGS sequence"/>
</dbReference>
<dbReference type="CDD" id="cd06259">
    <property type="entry name" value="YdcF-like"/>
    <property type="match status" value="1"/>
</dbReference>
<dbReference type="InterPro" id="IPR014729">
    <property type="entry name" value="Rossmann-like_a/b/a_fold"/>
</dbReference>
<organism evidence="2 3">
    <name type="scientific">Hoeflea prorocentri</name>
    <dbReference type="NCBI Taxonomy" id="1922333"/>
    <lineage>
        <taxon>Bacteria</taxon>
        <taxon>Pseudomonadati</taxon>
        <taxon>Pseudomonadota</taxon>
        <taxon>Alphaproteobacteria</taxon>
        <taxon>Hyphomicrobiales</taxon>
        <taxon>Rhizobiaceae</taxon>
        <taxon>Hoeflea</taxon>
    </lineage>
</organism>
<evidence type="ECO:0000313" key="3">
    <source>
        <dbReference type="Proteomes" id="UP001151234"/>
    </source>
</evidence>
<keyword evidence="3" id="KW-1185">Reference proteome</keyword>
<dbReference type="GO" id="GO:0005886">
    <property type="term" value="C:plasma membrane"/>
    <property type="evidence" value="ECO:0007669"/>
    <property type="project" value="TreeGrafter"/>
</dbReference>
<dbReference type="InterPro" id="IPR051599">
    <property type="entry name" value="Cell_Envelope_Assoc"/>
</dbReference>
<dbReference type="PANTHER" id="PTHR30336:SF20">
    <property type="entry name" value="DUF218 DOMAIN-CONTAINING PROTEIN"/>
    <property type="match status" value="1"/>
</dbReference>
<evidence type="ECO:0000259" key="1">
    <source>
        <dbReference type="Pfam" id="PF02698"/>
    </source>
</evidence>
<gene>
    <name evidence="2" type="ORF">OQ273_13110</name>
</gene>
<proteinExistence type="predicted"/>
<sequence length="176" mass="19443">MSAADAIVVFGAAVWAKGKPSPTLRRRTLHAIALHKDEAAPLIVLSGGLGKHPPSEAQVMASLCIDAGLKPSDLILEDRSTSTFENVAHSAKLLSERGLKKIIVVSDAYHLPRIRMCFRYLGFETTASSPPEGLVPTRRRRVLLSWLRELAALPWYWITMHKRLGATRSALRIERA</sequence>
<evidence type="ECO:0000313" key="2">
    <source>
        <dbReference type="EMBL" id="MDA5399516.1"/>
    </source>
</evidence>
<reference evidence="2" key="1">
    <citation type="submission" date="2022-11" db="EMBL/GenBank/DDBJ databases">
        <title>Draft genome sequence of Hoeflea poritis E7-10 and Hoeflea prorocentri PM5-8, separated from scleractinian coral Porites lutea and marine dinoflagellate.</title>
        <authorList>
            <person name="Zhang G."/>
            <person name="Wei Q."/>
            <person name="Cai L."/>
        </authorList>
    </citation>
    <scope>NUCLEOTIDE SEQUENCE</scope>
    <source>
        <strain evidence="2">PM5-8</strain>
    </source>
</reference>